<proteinExistence type="inferred from homology"/>
<comment type="similarity">
    <text evidence="7 8">Belongs to the tRNA nucleotidyltransferase/poly(A) polymerase family.</text>
</comment>
<dbReference type="Pfam" id="PF01743">
    <property type="entry name" value="PolyA_pol"/>
    <property type="match status" value="1"/>
</dbReference>
<dbReference type="Gene3D" id="1.10.3090.10">
    <property type="entry name" value="cca-adding enzyme, domain 2"/>
    <property type="match status" value="1"/>
</dbReference>
<feature type="active site" evidence="7">
    <location>
        <position position="86"/>
    </location>
</feature>
<dbReference type="NCBIfam" id="TIGR01942">
    <property type="entry name" value="pcnB"/>
    <property type="match status" value="1"/>
</dbReference>
<comment type="catalytic activity">
    <reaction evidence="7">
        <text>RNA(n) + ATP = RNA(n)-3'-adenine ribonucleotide + diphosphate</text>
        <dbReference type="Rhea" id="RHEA:11332"/>
        <dbReference type="Rhea" id="RHEA-COMP:14527"/>
        <dbReference type="Rhea" id="RHEA-COMP:17347"/>
        <dbReference type="ChEBI" id="CHEBI:30616"/>
        <dbReference type="ChEBI" id="CHEBI:33019"/>
        <dbReference type="ChEBI" id="CHEBI:140395"/>
        <dbReference type="ChEBI" id="CHEBI:173115"/>
        <dbReference type="EC" id="2.7.7.19"/>
    </reaction>
</comment>
<evidence type="ECO:0000259" key="10">
    <source>
        <dbReference type="Pfam" id="PF01743"/>
    </source>
</evidence>
<dbReference type="AlphaFoldDB" id="G2J9R0"/>
<gene>
    <name evidence="7 13" type="primary">pcnB</name>
    <name evidence="13" type="ORF">CAGGBEG34_250009</name>
</gene>
<dbReference type="GO" id="GO:0005524">
    <property type="term" value="F:ATP binding"/>
    <property type="evidence" value="ECO:0007669"/>
    <property type="project" value="UniProtKB-UniRule"/>
</dbReference>
<evidence type="ECO:0000256" key="5">
    <source>
        <dbReference type="ARBA" id="ARBA00022884"/>
    </source>
</evidence>
<feature type="domain" description="Poly A polymerase head" evidence="10">
    <location>
        <begin position="68"/>
        <end position="214"/>
    </location>
</feature>
<dbReference type="InterPro" id="IPR032828">
    <property type="entry name" value="PolyA_RNA-bd"/>
</dbReference>
<feature type="domain" description="Polymerase A arginine-rich C-terminal" evidence="11">
    <location>
        <begin position="355"/>
        <end position="469"/>
    </location>
</feature>
<keyword evidence="6 7" id="KW-0804">Transcription</keyword>
<keyword evidence="14" id="KW-1185">Reference proteome</keyword>
<name>G2J9R0_9BURK</name>
<dbReference type="HAMAP" id="MF_00957">
    <property type="entry name" value="PolyA_pol"/>
    <property type="match status" value="1"/>
</dbReference>
<dbReference type="SUPFAM" id="SSF81891">
    <property type="entry name" value="Poly A polymerase C-terminal region-like"/>
    <property type="match status" value="1"/>
</dbReference>
<evidence type="ECO:0000256" key="6">
    <source>
        <dbReference type="ARBA" id="ARBA00023163"/>
    </source>
</evidence>
<feature type="region of interest" description="Disordered" evidence="9">
    <location>
        <begin position="456"/>
        <end position="491"/>
    </location>
</feature>
<dbReference type="Gene3D" id="3.30.460.10">
    <property type="entry name" value="Beta Polymerase, domain 2"/>
    <property type="match status" value="1"/>
</dbReference>
<dbReference type="InterPro" id="IPR002646">
    <property type="entry name" value="PolA_pol_head_dom"/>
</dbReference>
<dbReference type="GO" id="GO:0003723">
    <property type="term" value="F:RNA binding"/>
    <property type="evidence" value="ECO:0007669"/>
    <property type="project" value="UniProtKB-UniRule"/>
</dbReference>
<comment type="function">
    <text evidence="7">Adds poly(A) tail to the 3' end of many RNAs, which usually targets these RNAs for decay. Plays a significant role in the global control of gene expression, through influencing the rate of transcript degradation, and in the general RNA quality control.</text>
</comment>
<evidence type="ECO:0000259" key="12">
    <source>
        <dbReference type="Pfam" id="PF12627"/>
    </source>
</evidence>
<comment type="caution">
    <text evidence="13">The sequence shown here is derived from an EMBL/GenBank/DDBJ whole genome shotgun (WGS) entry which is preliminary data.</text>
</comment>
<dbReference type="Pfam" id="PF12627">
    <property type="entry name" value="PolyA_pol_RNAbd"/>
    <property type="match status" value="1"/>
</dbReference>
<dbReference type="EC" id="2.7.7.19" evidence="7"/>
<dbReference type="EMBL" id="CAFB01000042">
    <property type="protein sequence ID" value="CCD29507.1"/>
    <property type="molecule type" value="Genomic_DNA"/>
</dbReference>
<feature type="active site" evidence="7">
    <location>
        <position position="88"/>
    </location>
</feature>
<evidence type="ECO:0000313" key="14">
    <source>
        <dbReference type="Proteomes" id="UP000054051"/>
    </source>
</evidence>
<evidence type="ECO:0000313" key="13">
    <source>
        <dbReference type="EMBL" id="CCD29507.1"/>
    </source>
</evidence>
<dbReference type="InterPro" id="IPR052191">
    <property type="entry name" value="tRNA_ntf/polyA_polymerase_I"/>
</dbReference>
<organism evidence="13 14">
    <name type="scientific">Candidatus Glomeribacter gigasporarum BEG34</name>
    <dbReference type="NCBI Taxonomy" id="1070319"/>
    <lineage>
        <taxon>Bacteria</taxon>
        <taxon>Pseudomonadati</taxon>
        <taxon>Pseudomonadota</taxon>
        <taxon>Betaproteobacteria</taxon>
        <taxon>Burkholderiales</taxon>
        <taxon>Burkholderiaceae</taxon>
        <taxon>Candidatus Glomeribacter</taxon>
    </lineage>
</organism>
<keyword evidence="4 7" id="KW-0067">ATP-binding</keyword>
<dbReference type="Pfam" id="PF12626">
    <property type="entry name" value="PolyA_pol_arg_C"/>
    <property type="match status" value="1"/>
</dbReference>
<keyword evidence="13" id="KW-0548">Nucleotidyltransferase</keyword>
<evidence type="ECO:0000256" key="3">
    <source>
        <dbReference type="ARBA" id="ARBA00022741"/>
    </source>
</evidence>
<dbReference type="InterPro" id="IPR010206">
    <property type="entry name" value="PolA_pol_I"/>
</dbReference>
<protein>
    <recommendedName>
        <fullName evidence="7">Poly(A) polymerase I</fullName>
        <shortName evidence="7">PAP I</shortName>
        <ecNumber evidence="7">2.7.7.19</ecNumber>
    </recommendedName>
</protein>
<dbReference type="InterPro" id="IPR043519">
    <property type="entry name" value="NT_sf"/>
</dbReference>
<dbReference type="PANTHER" id="PTHR43051">
    <property type="entry name" value="POLYNUCLEOTIDE ADENYLYLTRANSFERASE FAMILY PROTEIN"/>
    <property type="match status" value="1"/>
</dbReference>
<dbReference type="GO" id="GO:0043633">
    <property type="term" value="P:polyadenylation-dependent RNA catabolic process"/>
    <property type="evidence" value="ECO:0007669"/>
    <property type="project" value="InterPro"/>
</dbReference>
<evidence type="ECO:0000256" key="2">
    <source>
        <dbReference type="ARBA" id="ARBA00022679"/>
    </source>
</evidence>
<dbReference type="OrthoDB" id="9805698at2"/>
<feature type="active site" evidence="7">
    <location>
        <position position="183"/>
    </location>
</feature>
<feature type="domain" description="tRNA nucleotidyltransferase/poly(A) polymerase RNA and SrmB- binding" evidence="12">
    <location>
        <begin position="241"/>
        <end position="304"/>
    </location>
</feature>
<dbReference type="Proteomes" id="UP000054051">
    <property type="component" value="Unassembled WGS sequence"/>
</dbReference>
<evidence type="ECO:0000256" key="9">
    <source>
        <dbReference type="SAM" id="MobiDB-lite"/>
    </source>
</evidence>
<keyword evidence="1 7" id="KW-0507">mRNA processing</keyword>
<evidence type="ECO:0000256" key="1">
    <source>
        <dbReference type="ARBA" id="ARBA00022664"/>
    </source>
</evidence>
<dbReference type="SUPFAM" id="SSF81301">
    <property type="entry name" value="Nucleotidyltransferase"/>
    <property type="match status" value="1"/>
</dbReference>
<dbReference type="CDD" id="cd05398">
    <property type="entry name" value="NT_ClassII-CCAase"/>
    <property type="match status" value="1"/>
</dbReference>
<evidence type="ECO:0000256" key="7">
    <source>
        <dbReference type="HAMAP-Rule" id="MF_00957"/>
    </source>
</evidence>
<accession>G2J9R0</accession>
<dbReference type="eggNOG" id="COG0617">
    <property type="taxonomic scope" value="Bacteria"/>
</dbReference>
<evidence type="ECO:0000256" key="8">
    <source>
        <dbReference type="RuleBase" id="RU003953"/>
    </source>
</evidence>
<dbReference type="GO" id="GO:1990817">
    <property type="term" value="F:poly(A) RNA polymerase activity"/>
    <property type="evidence" value="ECO:0007669"/>
    <property type="project" value="UniProtKB-UniRule"/>
</dbReference>
<dbReference type="InterPro" id="IPR025866">
    <property type="entry name" value="PolyA_pol_arg_C_dom"/>
</dbReference>
<evidence type="ECO:0000256" key="4">
    <source>
        <dbReference type="ARBA" id="ARBA00022840"/>
    </source>
</evidence>
<reference evidence="13 14" key="1">
    <citation type="submission" date="2011-08" db="EMBL/GenBank/DDBJ databases">
        <title>The genome of the obligate endobacterium of an arbuscular mycorrhizal fungus reveals an interphylum network of nutritional interactions.</title>
        <authorList>
            <person name="Ghignone S."/>
            <person name="Salvioli A."/>
            <person name="Anca I."/>
            <person name="Lumini E."/>
            <person name="Ortu G."/>
            <person name="Petiti L."/>
            <person name="Cruveiller S."/>
            <person name="Bianciotto V."/>
            <person name="Piffanelli P."/>
            <person name="Lanfranco L."/>
            <person name="Bonfante P."/>
        </authorList>
    </citation>
    <scope>NUCLEOTIDE SEQUENCE [LARGE SCALE GENOMIC DNA]</scope>
    <source>
        <strain evidence="13 14">BEG34</strain>
    </source>
</reference>
<keyword evidence="2 7" id="KW-0808">Transferase</keyword>
<sequence>MTLLIRKLSSHIKAAILSIHRMFSGSSPSQPIPASVVIPVQAHQIDPARVSRHAAQVTETLTRAGYRAFIVGGAVRDLLLGLTPKDFDVATDATPAQVRKLFRRARLIGRRFQIVHVLFGREIIEVTTFRGSSGAPARMSQEGKRAWRRGRDSAHPLHAVDASGRVVRDNVWGEQHEDAARRDFTVNAMYYNPAAQTVLDYHNGIADVRARRLRMIGDPAARYREDPVRMLRVVRFAAKLGFEIDERTRAPIRTMAALLNSVPPARLFDEALKLLLCGHAFEGVQRLHAEGLHRCVLPLLDAALENAQAAELIQRALRNADARVRADQPVSPGFLFAALLWHEVCIHWQRGQAAGEYPIPALYRAMDETLQLQMKSLAIQRRTSADMKEIWGLQPRLEKRGRGAFKLIEHARFRAAYDFLQLRCESGELDGALGAWWAAFAQGNPAQREALLAQCAPSQNAQKKGGRRKKGKAAPTDSTESAPMDGTGEER</sequence>
<dbReference type="PANTHER" id="PTHR43051:SF1">
    <property type="entry name" value="POLYNUCLEOTIDE ADENYLYLTRANSFERASE FAMILY PROTEIN"/>
    <property type="match status" value="1"/>
</dbReference>
<keyword evidence="5 7" id="KW-0694">RNA-binding</keyword>
<keyword evidence="3 7" id="KW-0547">Nucleotide-binding</keyword>
<evidence type="ECO:0000259" key="11">
    <source>
        <dbReference type="Pfam" id="PF12626"/>
    </source>
</evidence>
<dbReference type="RefSeq" id="WP_006682696.1">
    <property type="nucleotide sequence ID" value="NZ_CAFB01000042.1"/>
</dbReference>
<dbReference type="GO" id="GO:0006397">
    <property type="term" value="P:mRNA processing"/>
    <property type="evidence" value="ECO:0007669"/>
    <property type="project" value="UniProtKB-KW"/>
</dbReference>
<dbReference type="STRING" id="1070319.CAGGBEG34_250009"/>